<reference evidence="11" key="1">
    <citation type="submission" date="2021-06" db="EMBL/GenBank/DDBJ databases">
        <title>Parelaphostrongylus tenuis whole genome reference sequence.</title>
        <authorList>
            <person name="Garwood T.J."/>
            <person name="Larsen P.A."/>
            <person name="Fountain-Jones N.M."/>
            <person name="Garbe J.R."/>
            <person name="Macchietto M.G."/>
            <person name="Kania S.A."/>
            <person name="Gerhold R.W."/>
            <person name="Richards J.E."/>
            <person name="Wolf T.M."/>
        </authorList>
    </citation>
    <scope>NUCLEOTIDE SEQUENCE</scope>
    <source>
        <strain evidence="11">MNPRO001-30</strain>
        <tissue evidence="11">Meninges</tissue>
    </source>
</reference>
<feature type="compositionally biased region" description="Polar residues" evidence="8">
    <location>
        <begin position="219"/>
        <end position="232"/>
    </location>
</feature>
<dbReference type="SUPFAM" id="SSF82199">
    <property type="entry name" value="SET domain"/>
    <property type="match status" value="1"/>
</dbReference>
<feature type="region of interest" description="Disordered" evidence="8">
    <location>
        <begin position="151"/>
        <end position="247"/>
    </location>
</feature>
<organism evidence="11 12">
    <name type="scientific">Parelaphostrongylus tenuis</name>
    <name type="common">Meningeal worm</name>
    <dbReference type="NCBI Taxonomy" id="148309"/>
    <lineage>
        <taxon>Eukaryota</taxon>
        <taxon>Metazoa</taxon>
        <taxon>Ecdysozoa</taxon>
        <taxon>Nematoda</taxon>
        <taxon>Chromadorea</taxon>
        <taxon>Rhabditida</taxon>
        <taxon>Rhabditina</taxon>
        <taxon>Rhabditomorpha</taxon>
        <taxon>Strongyloidea</taxon>
        <taxon>Metastrongylidae</taxon>
        <taxon>Parelaphostrongylus</taxon>
    </lineage>
</organism>
<evidence type="ECO:0000256" key="2">
    <source>
        <dbReference type="ARBA" id="ARBA00004286"/>
    </source>
</evidence>
<dbReference type="InterPro" id="IPR050777">
    <property type="entry name" value="SET2_Histone-Lys_MeTrsfase"/>
</dbReference>
<dbReference type="GO" id="GO:0042054">
    <property type="term" value="F:histone methyltransferase activity"/>
    <property type="evidence" value="ECO:0007669"/>
    <property type="project" value="InterPro"/>
</dbReference>
<name>A0AAD5N749_PARTN</name>
<dbReference type="SMART" id="SM00317">
    <property type="entry name" value="SET"/>
    <property type="match status" value="1"/>
</dbReference>
<accession>A0AAD5N749</accession>
<feature type="region of interest" description="Disordered" evidence="8">
    <location>
        <begin position="294"/>
        <end position="314"/>
    </location>
</feature>
<feature type="compositionally biased region" description="Basic residues" evidence="8">
    <location>
        <begin position="563"/>
        <end position="574"/>
    </location>
</feature>
<evidence type="ECO:0000256" key="8">
    <source>
        <dbReference type="SAM" id="MobiDB-lite"/>
    </source>
</evidence>
<evidence type="ECO:0000256" key="5">
    <source>
        <dbReference type="ARBA" id="ARBA00022679"/>
    </source>
</evidence>
<feature type="domain" description="SET" evidence="9">
    <location>
        <begin position="671"/>
        <end position="792"/>
    </location>
</feature>
<feature type="compositionally biased region" description="Polar residues" evidence="8">
    <location>
        <begin position="186"/>
        <end position="212"/>
    </location>
</feature>
<evidence type="ECO:0000256" key="4">
    <source>
        <dbReference type="ARBA" id="ARBA00022603"/>
    </source>
</evidence>
<evidence type="ECO:0000313" key="11">
    <source>
        <dbReference type="EMBL" id="KAJ1363532.1"/>
    </source>
</evidence>
<dbReference type="GO" id="GO:0032259">
    <property type="term" value="P:methylation"/>
    <property type="evidence" value="ECO:0007669"/>
    <property type="project" value="UniProtKB-KW"/>
</dbReference>
<feature type="compositionally biased region" description="Basic residues" evidence="8">
    <location>
        <begin position="340"/>
        <end position="351"/>
    </location>
</feature>
<feature type="compositionally biased region" description="Basic and acidic residues" evidence="8">
    <location>
        <begin position="575"/>
        <end position="586"/>
    </location>
</feature>
<dbReference type="InterPro" id="IPR001214">
    <property type="entry name" value="SET_dom"/>
</dbReference>
<evidence type="ECO:0000259" key="10">
    <source>
        <dbReference type="PROSITE" id="PS51215"/>
    </source>
</evidence>
<dbReference type="PANTHER" id="PTHR22884">
    <property type="entry name" value="SET DOMAIN PROTEINS"/>
    <property type="match status" value="1"/>
</dbReference>
<evidence type="ECO:0000259" key="9">
    <source>
        <dbReference type="PROSITE" id="PS50280"/>
    </source>
</evidence>
<proteinExistence type="predicted"/>
<evidence type="ECO:0000313" key="12">
    <source>
        <dbReference type="Proteomes" id="UP001196413"/>
    </source>
</evidence>
<feature type="compositionally biased region" description="Basic and acidic residues" evidence="8">
    <location>
        <begin position="519"/>
        <end position="556"/>
    </location>
</feature>
<comment type="caution">
    <text evidence="11">The sequence shown here is derived from an EMBL/GenBank/DDBJ whole genome shotgun (WGS) entry which is preliminary data.</text>
</comment>
<feature type="compositionally biased region" description="Polar residues" evidence="8">
    <location>
        <begin position="151"/>
        <end position="178"/>
    </location>
</feature>
<dbReference type="InterPro" id="IPR046341">
    <property type="entry name" value="SET_dom_sf"/>
</dbReference>
<dbReference type="EMBL" id="JAHQIW010004750">
    <property type="protein sequence ID" value="KAJ1363532.1"/>
    <property type="molecule type" value="Genomic_DNA"/>
</dbReference>
<dbReference type="PROSITE" id="PS50280">
    <property type="entry name" value="SET"/>
    <property type="match status" value="1"/>
</dbReference>
<feature type="region of interest" description="Disordered" evidence="8">
    <location>
        <begin position="340"/>
        <end position="406"/>
    </location>
</feature>
<dbReference type="Gene3D" id="2.170.270.10">
    <property type="entry name" value="SET domain"/>
    <property type="match status" value="1"/>
</dbReference>
<dbReference type="PROSITE" id="PS51215">
    <property type="entry name" value="AWS"/>
    <property type="match status" value="1"/>
</dbReference>
<sequence>MSYEAVPCMFRSSAQNGNGETQYLGLLIRPSATNNQQNSVTGTPTASIVTRTSNGHQPAVATLTPAGANPGKVAQPLLVQGVYPQGAPIVVQGENPKVLVPAKVQVRLQQGGDASVAISPTPLATTTFPVASSWPQTTSFKAAYAPPTVHNTLSSPCNSQPRSLSVSSASPQLDSSPMSPLPNIMHYQNQPTPSTKIGSQNDSRSTRVTASGQWAAPVSDSSTTPDSGIQSVPGSPPSSHPLTPPTMQLEGCDSVCEERYENDEDFADMPRLLPADQEETQCSTSCISLREDTTSAHGSECETAPTPSISITPSMDSKDIVEQLIMLDPEKANAIANLIKRRQSNNKKKSSNKQENGPKRARPTSGAAEDPKISEEEPSPMPRVATRSTSRASHGRTSNGTMTKLGVALSCEDSTKKRGGSQDISAVTDQISMTSPPSVEHKVPSESIMEDQIEIRKRYREAIKKMLREQVASLLESTTINLQNMHISSLWEKSDRRTCKDRENLWAVNWEQVRKKRKKDDEKKRAADRISRRRETIVKKFSKESSKPEQQEKYDNSESSPVRGRHEKRSRKRRNDSAEREKEAECRSPASSSAKRAACCEAPNHSKREKEYEEISQSISTGSFPEWESPVLSCGCTRGACTSDSECVNRALRVQCPPSCTAPLCANKKFWRDDVTKTFTISGSKTRKILRTRQTRRAGEFLCEFAGDVLSFKDAKQRWEEYSKTETSPIILCLTSRLFIDATVRGNVSRYVRQSCRPNARLEVWSVNGNYRAGLFSLGEIASGAEVTIDMNGLFAC</sequence>
<dbReference type="InterPro" id="IPR006560">
    <property type="entry name" value="AWS_dom"/>
</dbReference>
<keyword evidence="5" id="KW-0808">Transferase</keyword>
<dbReference type="SMART" id="SM00570">
    <property type="entry name" value="AWS"/>
    <property type="match status" value="1"/>
</dbReference>
<evidence type="ECO:0000256" key="3">
    <source>
        <dbReference type="ARBA" id="ARBA00022454"/>
    </source>
</evidence>
<dbReference type="Proteomes" id="UP001196413">
    <property type="component" value="Unassembled WGS sequence"/>
</dbReference>
<keyword evidence="4" id="KW-0489">Methyltransferase</keyword>
<dbReference type="GO" id="GO:0005634">
    <property type="term" value="C:nucleus"/>
    <property type="evidence" value="ECO:0007669"/>
    <property type="project" value="UniProtKB-SubCell"/>
</dbReference>
<feature type="compositionally biased region" description="Pro residues" evidence="8">
    <location>
        <begin position="234"/>
        <end position="244"/>
    </location>
</feature>
<evidence type="ECO:0000256" key="1">
    <source>
        <dbReference type="ARBA" id="ARBA00004123"/>
    </source>
</evidence>
<evidence type="ECO:0000256" key="7">
    <source>
        <dbReference type="ARBA" id="ARBA00023242"/>
    </source>
</evidence>
<keyword evidence="7" id="KW-0539">Nucleus</keyword>
<feature type="compositionally biased region" description="Polar residues" evidence="8">
    <location>
        <begin position="386"/>
        <end position="402"/>
    </location>
</feature>
<feature type="region of interest" description="Disordered" evidence="8">
    <location>
        <begin position="513"/>
        <end position="589"/>
    </location>
</feature>
<dbReference type="Pfam" id="PF00856">
    <property type="entry name" value="SET"/>
    <property type="match status" value="1"/>
</dbReference>
<evidence type="ECO:0000256" key="6">
    <source>
        <dbReference type="ARBA" id="ARBA00022691"/>
    </source>
</evidence>
<keyword evidence="6" id="KW-0949">S-adenosyl-L-methionine</keyword>
<dbReference type="AlphaFoldDB" id="A0AAD5N749"/>
<keyword evidence="12" id="KW-1185">Reference proteome</keyword>
<dbReference type="GO" id="GO:0005694">
    <property type="term" value="C:chromosome"/>
    <property type="evidence" value="ECO:0007669"/>
    <property type="project" value="UniProtKB-SubCell"/>
</dbReference>
<protein>
    <recommendedName>
        <fullName evidence="13">SET domain-containing protein</fullName>
    </recommendedName>
</protein>
<comment type="subcellular location">
    <subcellularLocation>
        <location evidence="2">Chromosome</location>
    </subcellularLocation>
    <subcellularLocation>
        <location evidence="1">Nucleus</location>
    </subcellularLocation>
</comment>
<evidence type="ECO:0008006" key="13">
    <source>
        <dbReference type="Google" id="ProtNLM"/>
    </source>
</evidence>
<feature type="compositionally biased region" description="Polar residues" evidence="8">
    <location>
        <begin position="305"/>
        <end position="314"/>
    </location>
</feature>
<keyword evidence="3" id="KW-0158">Chromosome</keyword>
<gene>
    <name evidence="11" type="ORF">KIN20_023418</name>
</gene>
<feature type="domain" description="AWS" evidence="10">
    <location>
        <begin position="629"/>
        <end position="674"/>
    </location>
</feature>